<dbReference type="Proteomes" id="UP000767446">
    <property type="component" value="Unassembled WGS sequence"/>
</dbReference>
<accession>A0A941GP70</accession>
<sequence>MGKKKHIISLLTGGAIAFGITAISAQPGSANTVQITCDSKGSMPVVRISESDQQSTMLNFKQDYFASAAETEQACQNAANILQDMYNEGQVHYLTGEAVDGKIVFCTAIRRGDFCSSQDSTELFTINNDVDLYTAYLDFVGTDLIGEEKSNAIANNGASSRGLSRLYTDMQPWWEFWK</sequence>
<comment type="caution">
    <text evidence="2">The sequence shown here is derived from an EMBL/GenBank/DDBJ whole genome shotgun (WGS) entry which is preliminary data.</text>
</comment>
<proteinExistence type="predicted"/>
<dbReference type="Pfam" id="PF14218">
    <property type="entry name" value="COP23"/>
    <property type="match status" value="1"/>
</dbReference>
<dbReference type="AlphaFoldDB" id="A0A941GP70"/>
<feature type="chain" id="PRO_5037383435" description="Ecp2 effector protein domain-containing protein" evidence="1">
    <location>
        <begin position="26"/>
        <end position="178"/>
    </location>
</feature>
<evidence type="ECO:0008006" key="4">
    <source>
        <dbReference type="Google" id="ProtNLM"/>
    </source>
</evidence>
<name>A0A941GP70_9CHRO</name>
<evidence type="ECO:0000313" key="2">
    <source>
        <dbReference type="EMBL" id="MBR8827784.1"/>
    </source>
</evidence>
<organism evidence="2 3">
    <name type="scientific">Gomphosphaeria aponina SAG 52.96 = DSM 107014</name>
    <dbReference type="NCBI Taxonomy" id="1521640"/>
    <lineage>
        <taxon>Bacteria</taxon>
        <taxon>Bacillati</taxon>
        <taxon>Cyanobacteriota</taxon>
        <taxon>Cyanophyceae</taxon>
        <taxon>Oscillatoriophycideae</taxon>
        <taxon>Chroococcales</taxon>
        <taxon>Gomphosphaeriaceae</taxon>
        <taxon>Gomphosphaeria</taxon>
    </lineage>
</organism>
<reference evidence="2" key="1">
    <citation type="submission" date="2021-02" db="EMBL/GenBank/DDBJ databases">
        <title>Metagenome analyses of Stigonema ocellatum DSM 106950, Chlorogloea purpurea SAG 13.99 and Gomphosphaeria aponina DSM 107014.</title>
        <authorList>
            <person name="Marter P."/>
            <person name="Huang S."/>
        </authorList>
    </citation>
    <scope>NUCLEOTIDE SEQUENCE</scope>
    <source>
        <strain evidence="2">JP213</strain>
    </source>
</reference>
<protein>
    <recommendedName>
        <fullName evidence="4">Ecp2 effector protein domain-containing protein</fullName>
    </recommendedName>
</protein>
<feature type="signal peptide" evidence="1">
    <location>
        <begin position="1"/>
        <end position="25"/>
    </location>
</feature>
<dbReference type="EMBL" id="JADQBC010000043">
    <property type="protein sequence ID" value="MBR8827784.1"/>
    <property type="molecule type" value="Genomic_DNA"/>
</dbReference>
<gene>
    <name evidence="2" type="ORF">DSM107014_07740</name>
</gene>
<evidence type="ECO:0000313" key="3">
    <source>
        <dbReference type="Proteomes" id="UP000767446"/>
    </source>
</evidence>
<dbReference type="InterPro" id="IPR025478">
    <property type="entry name" value="COP23"/>
</dbReference>
<evidence type="ECO:0000256" key="1">
    <source>
        <dbReference type="SAM" id="SignalP"/>
    </source>
</evidence>
<keyword evidence="1" id="KW-0732">Signal</keyword>